<keyword evidence="3" id="KW-1185">Reference proteome</keyword>
<name>A0AAV2HRK4_LYMST</name>
<gene>
    <name evidence="2" type="ORF">GSLYS_00008716001</name>
</gene>
<comment type="caution">
    <text evidence="2">The sequence shown here is derived from an EMBL/GenBank/DDBJ whole genome shotgun (WGS) entry which is preliminary data.</text>
</comment>
<feature type="transmembrane region" description="Helical" evidence="1">
    <location>
        <begin position="12"/>
        <end position="30"/>
    </location>
</feature>
<evidence type="ECO:0000256" key="1">
    <source>
        <dbReference type="SAM" id="Phobius"/>
    </source>
</evidence>
<reference evidence="2 3" key="1">
    <citation type="submission" date="2024-04" db="EMBL/GenBank/DDBJ databases">
        <authorList>
            <consortium name="Genoscope - CEA"/>
            <person name="William W."/>
        </authorList>
    </citation>
    <scope>NUCLEOTIDE SEQUENCE [LARGE SCALE GENOMIC DNA]</scope>
</reference>
<protein>
    <submittedName>
        <fullName evidence="2">Uncharacterized protein</fullName>
    </submittedName>
</protein>
<dbReference type="AlphaFoldDB" id="A0AAV2HRK4"/>
<dbReference type="Proteomes" id="UP001497497">
    <property type="component" value="Unassembled WGS sequence"/>
</dbReference>
<dbReference type="EMBL" id="CAXITT010000181">
    <property type="protein sequence ID" value="CAL1534756.1"/>
    <property type="molecule type" value="Genomic_DNA"/>
</dbReference>
<sequence length="116" mass="13236">MAEKEKNLKEQLQLWGVVAGMIVVIGILFVCCKNDISFCNSDMTLKERCYNCRNRGKNQKAHIVEKEKPSQYYDNPVGDFGGPSTDYFTPREPFKFPPLPPVQNVKSSTMYESSYA</sequence>
<organism evidence="2 3">
    <name type="scientific">Lymnaea stagnalis</name>
    <name type="common">Great pond snail</name>
    <name type="synonym">Helix stagnalis</name>
    <dbReference type="NCBI Taxonomy" id="6523"/>
    <lineage>
        <taxon>Eukaryota</taxon>
        <taxon>Metazoa</taxon>
        <taxon>Spiralia</taxon>
        <taxon>Lophotrochozoa</taxon>
        <taxon>Mollusca</taxon>
        <taxon>Gastropoda</taxon>
        <taxon>Heterobranchia</taxon>
        <taxon>Euthyneura</taxon>
        <taxon>Panpulmonata</taxon>
        <taxon>Hygrophila</taxon>
        <taxon>Lymnaeoidea</taxon>
        <taxon>Lymnaeidae</taxon>
        <taxon>Lymnaea</taxon>
    </lineage>
</organism>
<evidence type="ECO:0000313" key="3">
    <source>
        <dbReference type="Proteomes" id="UP001497497"/>
    </source>
</evidence>
<keyword evidence="1" id="KW-1133">Transmembrane helix</keyword>
<keyword evidence="1" id="KW-0812">Transmembrane</keyword>
<proteinExistence type="predicted"/>
<evidence type="ECO:0000313" key="2">
    <source>
        <dbReference type="EMBL" id="CAL1534756.1"/>
    </source>
</evidence>
<keyword evidence="1" id="KW-0472">Membrane</keyword>
<accession>A0AAV2HRK4</accession>